<name>A0AAE3YJY2_9ACTN</name>
<organism evidence="8 9">
    <name type="scientific">Catenuloplanes atrovinosus</name>
    <dbReference type="NCBI Taxonomy" id="137266"/>
    <lineage>
        <taxon>Bacteria</taxon>
        <taxon>Bacillati</taxon>
        <taxon>Actinomycetota</taxon>
        <taxon>Actinomycetes</taxon>
        <taxon>Micromonosporales</taxon>
        <taxon>Micromonosporaceae</taxon>
        <taxon>Catenuloplanes</taxon>
    </lineage>
</organism>
<dbReference type="SMART" id="SM00448">
    <property type="entry name" value="REC"/>
    <property type="match status" value="1"/>
</dbReference>
<keyword evidence="1 5" id="KW-0597">Phosphoprotein</keyword>
<gene>
    <name evidence="8" type="ORF">J2S41_000039</name>
</gene>
<evidence type="ECO:0000256" key="3">
    <source>
        <dbReference type="ARBA" id="ARBA00023125"/>
    </source>
</evidence>
<evidence type="ECO:0000256" key="2">
    <source>
        <dbReference type="ARBA" id="ARBA00023015"/>
    </source>
</evidence>
<feature type="domain" description="Response regulatory" evidence="7">
    <location>
        <begin position="25"/>
        <end position="140"/>
    </location>
</feature>
<dbReference type="PRINTS" id="PR00038">
    <property type="entry name" value="HTHLUXR"/>
</dbReference>
<dbReference type="PROSITE" id="PS00622">
    <property type="entry name" value="HTH_LUXR_1"/>
    <property type="match status" value="1"/>
</dbReference>
<feature type="domain" description="HTH luxR-type" evidence="6">
    <location>
        <begin position="171"/>
        <end position="236"/>
    </location>
</feature>
<dbReference type="SUPFAM" id="SSF52172">
    <property type="entry name" value="CheY-like"/>
    <property type="match status" value="1"/>
</dbReference>
<feature type="modified residue" description="4-aspartylphosphate" evidence="5">
    <location>
        <position position="76"/>
    </location>
</feature>
<dbReference type="CDD" id="cd06170">
    <property type="entry name" value="LuxR_C_like"/>
    <property type="match status" value="1"/>
</dbReference>
<dbReference type="InterPro" id="IPR000792">
    <property type="entry name" value="Tscrpt_reg_LuxR_C"/>
</dbReference>
<comment type="caution">
    <text evidence="8">The sequence shown here is derived from an EMBL/GenBank/DDBJ whole genome shotgun (WGS) entry which is preliminary data.</text>
</comment>
<keyword evidence="9" id="KW-1185">Reference proteome</keyword>
<dbReference type="CDD" id="cd17535">
    <property type="entry name" value="REC_NarL-like"/>
    <property type="match status" value="1"/>
</dbReference>
<keyword evidence="4" id="KW-0804">Transcription</keyword>
<dbReference type="SUPFAM" id="SSF46894">
    <property type="entry name" value="C-terminal effector domain of the bipartite response regulators"/>
    <property type="match status" value="1"/>
</dbReference>
<protein>
    <submittedName>
        <fullName evidence="8">DNA-binding NarL/FixJ family response regulator</fullName>
    </submittedName>
</protein>
<sequence>MADESAPGVHAVAPGGPDGTAATLRVLVADDQALVRDGFCVILDAQPDIAVVGEAGDGEEAVRAALALRPDVVLMDVRMPRRNGIEATAHICAATDAKVLMLTTFDLDEYVYDALRAGASGFLLKDMRRAELVSAVRTIAGGDSLLAPSVTRRLIADMVGRGTATGPVARRTAALASLTARETDSLRLVAQGLSNAEIAARLHVTEHTVKTHMSNLLTKLGLRDRVQAVVLAYESGLVVPGRPSRE</sequence>
<evidence type="ECO:0000256" key="4">
    <source>
        <dbReference type="ARBA" id="ARBA00023163"/>
    </source>
</evidence>
<dbReference type="GO" id="GO:0003677">
    <property type="term" value="F:DNA binding"/>
    <property type="evidence" value="ECO:0007669"/>
    <property type="project" value="UniProtKB-KW"/>
</dbReference>
<dbReference type="SMART" id="SM00421">
    <property type="entry name" value="HTH_LUXR"/>
    <property type="match status" value="1"/>
</dbReference>
<dbReference type="Proteomes" id="UP001183643">
    <property type="component" value="Unassembled WGS sequence"/>
</dbReference>
<dbReference type="PROSITE" id="PS50043">
    <property type="entry name" value="HTH_LUXR_2"/>
    <property type="match status" value="1"/>
</dbReference>
<dbReference type="GO" id="GO:0000160">
    <property type="term" value="P:phosphorelay signal transduction system"/>
    <property type="evidence" value="ECO:0007669"/>
    <property type="project" value="InterPro"/>
</dbReference>
<evidence type="ECO:0000313" key="9">
    <source>
        <dbReference type="Proteomes" id="UP001183643"/>
    </source>
</evidence>
<evidence type="ECO:0000259" key="6">
    <source>
        <dbReference type="PROSITE" id="PS50043"/>
    </source>
</evidence>
<dbReference type="GO" id="GO:0006355">
    <property type="term" value="P:regulation of DNA-templated transcription"/>
    <property type="evidence" value="ECO:0007669"/>
    <property type="project" value="InterPro"/>
</dbReference>
<dbReference type="PANTHER" id="PTHR43214">
    <property type="entry name" value="TWO-COMPONENT RESPONSE REGULATOR"/>
    <property type="match status" value="1"/>
</dbReference>
<evidence type="ECO:0000259" key="7">
    <source>
        <dbReference type="PROSITE" id="PS50110"/>
    </source>
</evidence>
<dbReference type="InterPro" id="IPR016032">
    <property type="entry name" value="Sig_transdc_resp-reg_C-effctor"/>
</dbReference>
<dbReference type="PANTHER" id="PTHR43214:SF24">
    <property type="entry name" value="TRANSCRIPTIONAL REGULATORY PROTEIN NARL-RELATED"/>
    <property type="match status" value="1"/>
</dbReference>
<evidence type="ECO:0000313" key="8">
    <source>
        <dbReference type="EMBL" id="MDR7273261.1"/>
    </source>
</evidence>
<dbReference type="InterPro" id="IPR011006">
    <property type="entry name" value="CheY-like_superfamily"/>
</dbReference>
<accession>A0AAE3YJY2</accession>
<dbReference type="InterPro" id="IPR058245">
    <property type="entry name" value="NreC/VraR/RcsB-like_REC"/>
</dbReference>
<evidence type="ECO:0000256" key="5">
    <source>
        <dbReference type="PROSITE-ProRule" id="PRU00169"/>
    </source>
</evidence>
<dbReference type="PROSITE" id="PS50110">
    <property type="entry name" value="RESPONSE_REGULATORY"/>
    <property type="match status" value="1"/>
</dbReference>
<proteinExistence type="predicted"/>
<evidence type="ECO:0000256" key="1">
    <source>
        <dbReference type="ARBA" id="ARBA00022553"/>
    </source>
</evidence>
<keyword evidence="3 8" id="KW-0238">DNA-binding</keyword>
<dbReference type="AlphaFoldDB" id="A0AAE3YJY2"/>
<dbReference type="EMBL" id="JAVDYB010000001">
    <property type="protein sequence ID" value="MDR7273261.1"/>
    <property type="molecule type" value="Genomic_DNA"/>
</dbReference>
<reference evidence="8" key="1">
    <citation type="submission" date="2023-07" db="EMBL/GenBank/DDBJ databases">
        <title>Sequencing the genomes of 1000 actinobacteria strains.</title>
        <authorList>
            <person name="Klenk H.-P."/>
        </authorList>
    </citation>
    <scope>NUCLEOTIDE SEQUENCE</scope>
    <source>
        <strain evidence="8">DSM 44707</strain>
    </source>
</reference>
<dbReference type="InterPro" id="IPR039420">
    <property type="entry name" value="WalR-like"/>
</dbReference>
<dbReference type="Pfam" id="PF00196">
    <property type="entry name" value="GerE"/>
    <property type="match status" value="1"/>
</dbReference>
<dbReference type="InterPro" id="IPR001789">
    <property type="entry name" value="Sig_transdc_resp-reg_receiver"/>
</dbReference>
<keyword evidence="2" id="KW-0805">Transcription regulation</keyword>
<dbReference type="Gene3D" id="3.40.50.2300">
    <property type="match status" value="1"/>
</dbReference>
<dbReference type="Pfam" id="PF00072">
    <property type="entry name" value="Response_reg"/>
    <property type="match status" value="1"/>
</dbReference>